<evidence type="ECO:0000313" key="1">
    <source>
        <dbReference type="EMBL" id="RIT36896.1"/>
    </source>
</evidence>
<evidence type="ECO:0000313" key="2">
    <source>
        <dbReference type="Proteomes" id="UP000284557"/>
    </source>
</evidence>
<organism evidence="1 2">
    <name type="scientific">Mycobacteroides abscessus</name>
    <dbReference type="NCBI Taxonomy" id="36809"/>
    <lineage>
        <taxon>Bacteria</taxon>
        <taxon>Bacillati</taxon>
        <taxon>Actinomycetota</taxon>
        <taxon>Actinomycetes</taxon>
        <taxon>Mycobacteriales</taxon>
        <taxon>Mycobacteriaceae</taxon>
        <taxon>Mycobacteroides</taxon>
    </lineage>
</organism>
<gene>
    <name evidence="1" type="ORF">D2E76_16745</name>
</gene>
<comment type="caution">
    <text evidence="1">The sequence shown here is derived from an EMBL/GenBank/DDBJ whole genome shotgun (WGS) entry which is preliminary data.</text>
</comment>
<dbReference type="AlphaFoldDB" id="A0ABD7HMY4"/>
<proteinExistence type="predicted"/>
<reference evidence="1 2" key="1">
    <citation type="submission" date="2018-08" db="EMBL/GenBank/DDBJ databases">
        <title>Linezolid Resistance in Mycobacterium abscessus: MIC Distribution and Comprehensive Investigation of Resistance Mechanisms.</title>
        <authorList>
            <person name="Ye M."/>
            <person name="Xu L."/>
            <person name="Zou Y."/>
            <person name="Li B."/>
            <person name="Guo Q."/>
            <person name="Zhang Y."/>
            <person name="Zhan M."/>
            <person name="Xu B."/>
            <person name="Yu F."/>
            <person name="Zhang Z."/>
            <person name="Chu H."/>
        </authorList>
    </citation>
    <scope>NUCLEOTIDE SEQUENCE [LARGE SCALE GENOMIC DNA]</scope>
    <source>
        <strain evidence="1 2">G143</strain>
    </source>
</reference>
<dbReference type="Proteomes" id="UP000284557">
    <property type="component" value="Unassembled WGS sequence"/>
</dbReference>
<dbReference type="EMBL" id="QXBN01000012">
    <property type="protein sequence ID" value="RIT36896.1"/>
    <property type="molecule type" value="Genomic_DNA"/>
</dbReference>
<accession>A0ABD7HMY4</accession>
<name>A0ABD7HMY4_9MYCO</name>
<dbReference type="Pfam" id="PF14081">
    <property type="entry name" value="DUF4262"/>
    <property type="match status" value="1"/>
</dbReference>
<sequence>MSPRKGLAQVTTHRSNSDVDGFRRKSVKDTLTAISRYGWSIIGVFPPSGEPGVSFSYTVGLQARGLPELAMYGLRASAAGYLLNTIARAMVERGTGLRQGDWVDFDGAPGRAESRVHDEMLVCIEMQDTSELNMVRSIYGEVKSAVQLVWPTRDGLMPWELDETAMEDQPIRGVAVQTPPLFRARPLSEVSSFAELDEALSAAESAVQADPPAQSDRRARWAAAGFIRYASTAGIYGLNSDDLATNLGDFLSDLRHLADALEADWGDLVRTAERNYRAEIHEAF</sequence>
<dbReference type="InterPro" id="IPR025358">
    <property type="entry name" value="DUF4262"/>
</dbReference>
<protein>
    <submittedName>
        <fullName evidence="1">DUF4262 domain-containing protein</fullName>
    </submittedName>
</protein>